<gene>
    <name evidence="10" type="ORF">NQ317_016482</name>
</gene>
<comment type="caution">
    <text evidence="10">The sequence shown here is derived from an EMBL/GenBank/DDBJ whole genome shotgun (WGS) entry which is preliminary data.</text>
</comment>
<comment type="subunit">
    <text evidence="3">Component of the ER membrane protein complex (EMC).</text>
</comment>
<dbReference type="EMBL" id="JAPWTJ010000613">
    <property type="protein sequence ID" value="KAJ8976883.1"/>
    <property type="molecule type" value="Genomic_DNA"/>
</dbReference>
<protein>
    <recommendedName>
        <fullName evidence="4">ER membrane protein complex subunit 4</fullName>
    </recommendedName>
    <alternativeName>
        <fullName evidence="9">Transmembrane protein 85</fullName>
    </alternativeName>
</protein>
<dbReference type="InterPro" id="IPR009445">
    <property type="entry name" value="TMEM85/Emc4"/>
</dbReference>
<evidence type="ECO:0000313" key="10">
    <source>
        <dbReference type="EMBL" id="KAJ8976883.1"/>
    </source>
</evidence>
<keyword evidence="7" id="KW-1133">Transmembrane helix</keyword>
<sequence>MSNQTTKLFLNRNGVWIVSVRQTVDQANEVSKKRCISLNYEKNHGIFALAPVKQVPMNLFIMYMAGNFNFHFPHYDGRNAAYAATSSNMVY</sequence>
<evidence type="ECO:0000256" key="3">
    <source>
        <dbReference type="ARBA" id="ARBA00011276"/>
    </source>
</evidence>
<organism evidence="10 11">
    <name type="scientific">Molorchus minor</name>
    <dbReference type="NCBI Taxonomy" id="1323400"/>
    <lineage>
        <taxon>Eukaryota</taxon>
        <taxon>Metazoa</taxon>
        <taxon>Ecdysozoa</taxon>
        <taxon>Arthropoda</taxon>
        <taxon>Hexapoda</taxon>
        <taxon>Insecta</taxon>
        <taxon>Pterygota</taxon>
        <taxon>Neoptera</taxon>
        <taxon>Endopterygota</taxon>
        <taxon>Coleoptera</taxon>
        <taxon>Polyphaga</taxon>
        <taxon>Cucujiformia</taxon>
        <taxon>Chrysomeloidea</taxon>
        <taxon>Cerambycidae</taxon>
        <taxon>Lamiinae</taxon>
        <taxon>Monochamini</taxon>
        <taxon>Molorchus</taxon>
    </lineage>
</organism>
<evidence type="ECO:0000256" key="2">
    <source>
        <dbReference type="ARBA" id="ARBA00007715"/>
    </source>
</evidence>
<comment type="similarity">
    <text evidence="2">Belongs to the EMC4 family.</text>
</comment>
<evidence type="ECO:0000256" key="1">
    <source>
        <dbReference type="ARBA" id="ARBA00004477"/>
    </source>
</evidence>
<reference evidence="10" key="1">
    <citation type="journal article" date="2023" name="Insect Mol. Biol.">
        <title>Genome sequencing provides insights into the evolution of gene families encoding plant cell wall-degrading enzymes in longhorned beetles.</title>
        <authorList>
            <person name="Shin N.R."/>
            <person name="Okamura Y."/>
            <person name="Kirsch R."/>
            <person name="Pauchet Y."/>
        </authorList>
    </citation>
    <scope>NUCLEOTIDE SEQUENCE</scope>
    <source>
        <strain evidence="10">MMC_N1</strain>
    </source>
</reference>
<comment type="subcellular location">
    <subcellularLocation>
        <location evidence="1">Endoplasmic reticulum membrane</location>
        <topology evidence="1">Multi-pass membrane protein</topology>
    </subcellularLocation>
</comment>
<keyword evidence="6" id="KW-0256">Endoplasmic reticulum</keyword>
<keyword evidence="8" id="KW-0472">Membrane</keyword>
<keyword evidence="5" id="KW-0812">Transmembrane</keyword>
<evidence type="ECO:0000256" key="8">
    <source>
        <dbReference type="ARBA" id="ARBA00023136"/>
    </source>
</evidence>
<evidence type="ECO:0000313" key="11">
    <source>
        <dbReference type="Proteomes" id="UP001162164"/>
    </source>
</evidence>
<evidence type="ECO:0000256" key="4">
    <source>
        <dbReference type="ARBA" id="ARBA00020820"/>
    </source>
</evidence>
<evidence type="ECO:0000256" key="7">
    <source>
        <dbReference type="ARBA" id="ARBA00022989"/>
    </source>
</evidence>
<dbReference type="Proteomes" id="UP001162164">
    <property type="component" value="Unassembled WGS sequence"/>
</dbReference>
<evidence type="ECO:0000256" key="9">
    <source>
        <dbReference type="ARBA" id="ARBA00031143"/>
    </source>
</evidence>
<keyword evidence="11" id="KW-1185">Reference proteome</keyword>
<accession>A0ABQ9JGY0</accession>
<evidence type="ECO:0000256" key="5">
    <source>
        <dbReference type="ARBA" id="ARBA00022692"/>
    </source>
</evidence>
<name>A0ABQ9JGY0_9CUCU</name>
<proteinExistence type="inferred from homology"/>
<evidence type="ECO:0000256" key="6">
    <source>
        <dbReference type="ARBA" id="ARBA00022824"/>
    </source>
</evidence>
<dbReference type="Pfam" id="PF06417">
    <property type="entry name" value="EMC4"/>
    <property type="match status" value="1"/>
</dbReference>